<comment type="subcellular location">
    <subcellularLocation>
        <location evidence="2">Endoplasmic reticulum membrane</location>
        <topology evidence="2">Multi-pass membrane protein</topology>
    </subcellularLocation>
</comment>
<evidence type="ECO:0000256" key="1">
    <source>
        <dbReference type="ARBA" id="ARBA00009940"/>
    </source>
</evidence>
<accession>A0ABM1EW23</accession>
<evidence type="ECO:0000256" key="3">
    <source>
        <dbReference type="SAM" id="Coils"/>
    </source>
</evidence>
<keyword evidence="6" id="KW-1185">Reference proteome</keyword>
<keyword evidence="2" id="KW-0479">Metal-binding</keyword>
<feature type="coiled-coil region" evidence="3">
    <location>
        <begin position="21"/>
        <end position="48"/>
    </location>
</feature>
<keyword evidence="2" id="KW-0256">Endoplasmic reticulum</keyword>
<dbReference type="Proteomes" id="UP000695022">
    <property type="component" value="Unplaced"/>
</dbReference>
<gene>
    <name evidence="7" type="primary">LOC106816327</name>
</gene>
<keyword evidence="3" id="KW-0175">Coiled coil</keyword>
<feature type="domain" description="Lunapark zinc ribbon" evidence="5">
    <location>
        <begin position="193"/>
        <end position="242"/>
    </location>
</feature>
<proteinExistence type="inferred from homology"/>
<dbReference type="Pfam" id="PF10058">
    <property type="entry name" value="Zn_ribbon_10"/>
    <property type="match status" value="1"/>
</dbReference>
<organism evidence="6 7">
    <name type="scientific">Priapulus caudatus</name>
    <name type="common">Priapulid worm</name>
    <dbReference type="NCBI Taxonomy" id="37621"/>
    <lineage>
        <taxon>Eukaryota</taxon>
        <taxon>Metazoa</taxon>
        <taxon>Ecdysozoa</taxon>
        <taxon>Scalidophora</taxon>
        <taxon>Priapulida</taxon>
        <taxon>Priapulimorpha</taxon>
        <taxon>Priapulimorphida</taxon>
        <taxon>Priapulidae</taxon>
        <taxon>Priapulus</taxon>
    </lineage>
</organism>
<feature type="region of interest" description="Disordered" evidence="4">
    <location>
        <begin position="116"/>
        <end position="158"/>
    </location>
</feature>
<evidence type="ECO:0000259" key="5">
    <source>
        <dbReference type="Pfam" id="PF10058"/>
    </source>
</evidence>
<feature type="compositionally biased region" description="Low complexity" evidence="4">
    <location>
        <begin position="116"/>
        <end position="128"/>
    </location>
</feature>
<sequence>MKHGSIYGLKRFLHWYYVRRITEKEFRLVELREEKRQLLEEVMEKETYKTAKEILDKFDPERAKKMMAAEHKNDVSHNTPVGQVLYGSPTLYTPYAYGTQPGYMDLRHRQAFRPVAATPPSGYSAPGGSAAGGRPGTSRVTPQQRNGSSGSGRGLPENYVPIGQRTGSIFLGEGAPPGPPTPRPILPLHRSNVDKLVEYLVGDGPAQRYALICFKCSSHNGMALKEEFEYLAFRCAYCYAYNPARKQRPNAPRIQQLSIRTAHVHRRSFDPS</sequence>
<dbReference type="PANTHER" id="PTHR22166:SF12">
    <property type="entry name" value="ENDOPLASMIC RETICULUM JUNCTION FORMATION PROTEIN LUNAPARK"/>
    <property type="match status" value="1"/>
</dbReference>
<evidence type="ECO:0000256" key="2">
    <source>
        <dbReference type="RuleBase" id="RU367073"/>
    </source>
</evidence>
<comment type="function">
    <text evidence="2">Plays a role in determining ER morphology.</text>
</comment>
<evidence type="ECO:0000256" key="4">
    <source>
        <dbReference type="SAM" id="MobiDB-lite"/>
    </source>
</evidence>
<comment type="domain">
    <text evidence="2">The C4-type zinc finger motif is necessary both for its ER three-way tubular junction localization and formation.</text>
</comment>
<dbReference type="PANTHER" id="PTHR22166">
    <property type="entry name" value="ENDOPLASMIC RETICULUM JUNCTION FORMATION PROTEIN LUNAPARK"/>
    <property type="match status" value="1"/>
</dbReference>
<dbReference type="InterPro" id="IPR019273">
    <property type="entry name" value="Lunapark_Znf"/>
</dbReference>
<dbReference type="GeneID" id="106816327"/>
<comment type="similarity">
    <text evidence="1 2">Belongs to the lunapark family.</text>
</comment>
<evidence type="ECO:0000313" key="7">
    <source>
        <dbReference type="RefSeq" id="XP_014676394.1"/>
    </source>
</evidence>
<keyword evidence="2" id="KW-0863">Zinc-finger</keyword>
<reference evidence="7" key="1">
    <citation type="submission" date="2025-08" db="UniProtKB">
        <authorList>
            <consortium name="RefSeq"/>
        </authorList>
    </citation>
    <scope>IDENTIFICATION</scope>
</reference>
<name>A0ABM1EW23_PRICU</name>
<dbReference type="InterPro" id="IPR040115">
    <property type="entry name" value="Lnp"/>
</dbReference>
<keyword evidence="2" id="KW-0862">Zinc</keyword>
<evidence type="ECO:0000313" key="6">
    <source>
        <dbReference type="Proteomes" id="UP000695022"/>
    </source>
</evidence>
<protein>
    <recommendedName>
        <fullName evidence="2">Endoplasmic reticulum junction formation protein lunapark</fullName>
    </recommendedName>
</protein>
<dbReference type="RefSeq" id="XP_014676394.1">
    <property type="nucleotide sequence ID" value="XM_014820908.1"/>
</dbReference>